<protein>
    <recommendedName>
        <fullName evidence="4">DUF1269 domain-containing protein</fullName>
    </recommendedName>
</protein>
<keyword evidence="3" id="KW-1185">Reference proteome</keyword>
<accession>A0A5P8KFM1</accession>
<organism evidence="2 3">
    <name type="scientific">Streptomyces phaeolivaceus</name>
    <dbReference type="NCBI Taxonomy" id="2653200"/>
    <lineage>
        <taxon>Bacteria</taxon>
        <taxon>Bacillati</taxon>
        <taxon>Actinomycetota</taxon>
        <taxon>Actinomycetes</taxon>
        <taxon>Kitasatosporales</taxon>
        <taxon>Streptomycetaceae</taxon>
        <taxon>Streptomyces</taxon>
    </lineage>
</organism>
<evidence type="ECO:0000256" key="1">
    <source>
        <dbReference type="SAM" id="MobiDB-lite"/>
    </source>
</evidence>
<reference evidence="2 3" key="1">
    <citation type="submission" date="2019-10" db="EMBL/GenBank/DDBJ databases">
        <title>Streptomyces sp. strain GY16 isolated from leaves of Broussonetia papyrifera.</title>
        <authorList>
            <person name="Mo P."/>
        </authorList>
    </citation>
    <scope>NUCLEOTIDE SEQUENCE [LARGE SCALE GENOMIC DNA]</scope>
    <source>
        <strain evidence="2 3">GY16</strain>
    </source>
</reference>
<evidence type="ECO:0000313" key="3">
    <source>
        <dbReference type="Proteomes" id="UP000327294"/>
    </source>
</evidence>
<feature type="compositionally biased region" description="Basic and acidic residues" evidence="1">
    <location>
        <begin position="189"/>
        <end position="201"/>
    </location>
</feature>
<feature type="region of interest" description="Disordered" evidence="1">
    <location>
        <begin position="181"/>
        <end position="215"/>
    </location>
</feature>
<proteinExistence type="predicted"/>
<sequence>MSVTMNENAITLRFTGRAAAYQAFGELTHLGSAAEVHGAVLVERLEGGAVRVSETLGAVPGRNTGGDGLVGSLVGLLDGPLGMLVGWGVGAMIGGGHDRSRAAGTTRPVSEVTAAGSFAPHLSPGGGAVILAEAGESDTDALNLLAMRYDAVLERRPAGAVRAELKVMEEEAEQIRKRVAKAGRRRRRAEVARRVDRRPGVREGGGAASRRLLAA</sequence>
<evidence type="ECO:0000313" key="2">
    <source>
        <dbReference type="EMBL" id="QFR01559.1"/>
    </source>
</evidence>
<dbReference type="AlphaFoldDB" id="A0A5P8KFM1"/>
<dbReference type="RefSeq" id="WP_152172886.1">
    <property type="nucleotide sequence ID" value="NZ_CP045096.1"/>
</dbReference>
<evidence type="ECO:0008006" key="4">
    <source>
        <dbReference type="Google" id="ProtNLM"/>
    </source>
</evidence>
<name>A0A5P8KFM1_9ACTN</name>
<dbReference type="EMBL" id="CP045096">
    <property type="protein sequence ID" value="QFR01559.1"/>
    <property type="molecule type" value="Genomic_DNA"/>
</dbReference>
<dbReference type="KEGG" id="sphv:F9278_41320"/>
<gene>
    <name evidence="2" type="ORF">F9278_41320</name>
</gene>
<dbReference type="Proteomes" id="UP000327294">
    <property type="component" value="Chromosome"/>
</dbReference>